<dbReference type="Proteomes" id="UP000826212">
    <property type="component" value="Chromosome"/>
</dbReference>
<evidence type="ECO:0000313" key="1">
    <source>
        <dbReference type="EMBL" id="QZE13547.1"/>
    </source>
</evidence>
<sequence>MLSLQKVRKEYDRYDEGWVLLSFSNDNEMLEDITFSLQDLKIVSMLLDYRDENINAGGFSFLYVRPQDEMAAKVIVEQYKIY</sequence>
<dbReference type="EMBL" id="CP081303">
    <property type="protein sequence ID" value="QZE13547.1"/>
    <property type="molecule type" value="Genomic_DNA"/>
</dbReference>
<reference evidence="1" key="1">
    <citation type="submission" date="2021-08" db="EMBL/GenBank/DDBJ databases">
        <title>Novel anaerobic bacterium isolated from sea squirt in East Sea, Republic of Korea.</title>
        <authorList>
            <person name="Nguyen T.H."/>
            <person name="Li Z."/>
            <person name="Lee Y.-J."/>
            <person name="Ko J."/>
            <person name="Kim S.-G."/>
        </authorList>
    </citation>
    <scope>NUCLEOTIDE SEQUENCE</scope>
    <source>
        <strain evidence="1">KCTC 25031</strain>
    </source>
</reference>
<evidence type="ECO:0000313" key="2">
    <source>
        <dbReference type="Proteomes" id="UP000826212"/>
    </source>
</evidence>
<name>A0AC61NM78_9BACT</name>
<keyword evidence="2" id="KW-1185">Reference proteome</keyword>
<protein>
    <submittedName>
        <fullName evidence="1">Uncharacterized protein</fullName>
    </submittedName>
</protein>
<accession>A0AC61NM78</accession>
<proteinExistence type="predicted"/>
<organism evidence="1 2">
    <name type="scientific">Halosquirtibacter laminarini</name>
    <dbReference type="NCBI Taxonomy" id="3374600"/>
    <lineage>
        <taxon>Bacteria</taxon>
        <taxon>Pseudomonadati</taxon>
        <taxon>Bacteroidota</taxon>
        <taxon>Bacteroidia</taxon>
        <taxon>Marinilabiliales</taxon>
        <taxon>Prolixibacteraceae</taxon>
        <taxon>Halosquirtibacter</taxon>
    </lineage>
</organism>
<gene>
    <name evidence="1" type="ORF">K4L44_13320</name>
</gene>